<dbReference type="GO" id="GO:0008168">
    <property type="term" value="F:methyltransferase activity"/>
    <property type="evidence" value="ECO:0007669"/>
    <property type="project" value="UniProtKB-KW"/>
</dbReference>
<evidence type="ECO:0000259" key="3">
    <source>
        <dbReference type="Pfam" id="PF13649"/>
    </source>
</evidence>
<evidence type="ECO:0000313" key="5">
    <source>
        <dbReference type="Proteomes" id="UP000004968"/>
    </source>
</evidence>
<dbReference type="CDD" id="cd02440">
    <property type="entry name" value="AdoMet_MTases"/>
    <property type="match status" value="1"/>
</dbReference>
<dbReference type="SUPFAM" id="SSF53335">
    <property type="entry name" value="S-adenosyl-L-methionine-dependent methyltransferases"/>
    <property type="match status" value="1"/>
</dbReference>
<protein>
    <submittedName>
        <fullName evidence="4">Methyltransferase domain protein</fullName>
    </submittedName>
</protein>
<dbReference type="PANTHER" id="PTHR43861">
    <property type="entry name" value="TRANS-ACONITATE 2-METHYLTRANSFERASE-RELATED"/>
    <property type="match status" value="1"/>
</dbReference>
<keyword evidence="1 4" id="KW-0489">Methyltransferase</keyword>
<reference evidence="4 5" key="1">
    <citation type="submission" date="2010-01" db="EMBL/GenBank/DDBJ databases">
        <authorList>
            <person name="Weinstock G."/>
            <person name="Sodergren E."/>
            <person name="Clifton S."/>
            <person name="Fulton L."/>
            <person name="Fulton B."/>
            <person name="Courtney L."/>
            <person name="Fronick C."/>
            <person name="Harrison M."/>
            <person name="Strong C."/>
            <person name="Farmer C."/>
            <person name="Delahaunty K."/>
            <person name="Markovic C."/>
            <person name="Hall O."/>
            <person name="Minx P."/>
            <person name="Tomlinson C."/>
            <person name="Mitreva M."/>
            <person name="Nelson J."/>
            <person name="Hou S."/>
            <person name="Wollam A."/>
            <person name="Pepin K.H."/>
            <person name="Johnson M."/>
            <person name="Bhonagiri V."/>
            <person name="Nash W.E."/>
            <person name="Warren W."/>
            <person name="Chinwalla A."/>
            <person name="Mardis E.R."/>
            <person name="Wilson R.K."/>
        </authorList>
    </citation>
    <scope>NUCLEOTIDE SEQUENCE [LARGE SCALE GENOMIC DNA]</scope>
    <source>
        <strain evidence="4 5">DSM 13479</strain>
    </source>
</reference>
<dbReference type="AlphaFoldDB" id="D3ALA8"/>
<dbReference type="EMBL" id="ACIO01000400">
    <property type="protein sequence ID" value="EFC97399.1"/>
    <property type="molecule type" value="Genomic_DNA"/>
</dbReference>
<evidence type="ECO:0000313" key="4">
    <source>
        <dbReference type="EMBL" id="EFC97399.1"/>
    </source>
</evidence>
<dbReference type="Gene3D" id="3.40.50.150">
    <property type="entry name" value="Vaccinia Virus protein VP39"/>
    <property type="match status" value="1"/>
</dbReference>
<comment type="caution">
    <text evidence="4">The sequence shown here is derived from an EMBL/GenBank/DDBJ whole genome shotgun (WGS) entry which is preliminary data.</text>
</comment>
<organism evidence="4 5">
    <name type="scientific">Hungatella hathewayi DSM 13479</name>
    <dbReference type="NCBI Taxonomy" id="566550"/>
    <lineage>
        <taxon>Bacteria</taxon>
        <taxon>Bacillati</taxon>
        <taxon>Bacillota</taxon>
        <taxon>Clostridia</taxon>
        <taxon>Lachnospirales</taxon>
        <taxon>Lachnospiraceae</taxon>
        <taxon>Hungatella</taxon>
    </lineage>
</organism>
<feature type="domain" description="Methyltransferase" evidence="3">
    <location>
        <begin position="49"/>
        <end position="137"/>
    </location>
</feature>
<dbReference type="InterPro" id="IPR029063">
    <property type="entry name" value="SAM-dependent_MTases_sf"/>
</dbReference>
<dbReference type="GO" id="GO:0032259">
    <property type="term" value="P:methylation"/>
    <property type="evidence" value="ECO:0007669"/>
    <property type="project" value="UniProtKB-KW"/>
</dbReference>
<evidence type="ECO:0000256" key="1">
    <source>
        <dbReference type="ARBA" id="ARBA00022603"/>
    </source>
</evidence>
<gene>
    <name evidence="4" type="ORF">CLOSTHATH_04404</name>
</gene>
<sequence length="203" mass="23568">MERNNRRIVLDSIDYYNKYAAKVFEETVDQDMSEIRTEFLNLLEEGDTILDLGCGSGRDSLIFYELGYDVTAMDASEEMCKLAEIHTGLEVLHMTFEEMDFDSVFDGIWACASLLHVPEKELSDILTKIARALKDSGILYMSFKLGDFEGFRGERYFCDYTEDAMEEVLKDNDRFDVVKIWETEDVRSGHSDTRWLNVLVRKQ</sequence>
<dbReference type="Proteomes" id="UP000004968">
    <property type="component" value="Unassembled WGS sequence"/>
</dbReference>
<proteinExistence type="predicted"/>
<dbReference type="HOGENOM" id="CLU_057823_2_1_9"/>
<name>D3ALA8_9FIRM</name>
<keyword evidence="2 4" id="KW-0808">Transferase</keyword>
<evidence type="ECO:0000256" key="2">
    <source>
        <dbReference type="ARBA" id="ARBA00022679"/>
    </source>
</evidence>
<dbReference type="Pfam" id="PF13649">
    <property type="entry name" value="Methyltransf_25"/>
    <property type="match status" value="1"/>
</dbReference>
<dbReference type="PANTHER" id="PTHR43861:SF1">
    <property type="entry name" value="TRANS-ACONITATE 2-METHYLTRANSFERASE"/>
    <property type="match status" value="1"/>
</dbReference>
<dbReference type="InterPro" id="IPR041698">
    <property type="entry name" value="Methyltransf_25"/>
</dbReference>
<accession>D3ALA8</accession>